<evidence type="ECO:0000313" key="1">
    <source>
        <dbReference type="EMBL" id="MDJ1501141.1"/>
    </source>
</evidence>
<dbReference type="EMBL" id="JASJOU010000003">
    <property type="protein sequence ID" value="MDJ1501141.1"/>
    <property type="molecule type" value="Genomic_DNA"/>
</dbReference>
<reference evidence="1" key="1">
    <citation type="submission" date="2023-05" db="EMBL/GenBank/DDBJ databases">
        <authorList>
            <person name="Zhang X."/>
        </authorList>
    </citation>
    <scope>NUCLEOTIDE SEQUENCE</scope>
    <source>
        <strain evidence="1">BD1B2-1</strain>
    </source>
</reference>
<protein>
    <submittedName>
        <fullName evidence="1">Uncharacterized protein</fullName>
    </submittedName>
</protein>
<gene>
    <name evidence="1" type="ORF">QNI22_10805</name>
</gene>
<comment type="caution">
    <text evidence="1">The sequence shown here is derived from an EMBL/GenBank/DDBJ whole genome shotgun (WGS) entry which is preliminary data.</text>
</comment>
<keyword evidence="2" id="KW-1185">Reference proteome</keyword>
<dbReference type="RefSeq" id="WP_314510636.1">
    <property type="nucleotide sequence ID" value="NZ_JASJOU010000003.1"/>
</dbReference>
<evidence type="ECO:0000313" key="2">
    <source>
        <dbReference type="Proteomes" id="UP001232063"/>
    </source>
</evidence>
<organism evidence="1 2">
    <name type="scientific">Xanthocytophaga agilis</name>
    <dbReference type="NCBI Taxonomy" id="3048010"/>
    <lineage>
        <taxon>Bacteria</taxon>
        <taxon>Pseudomonadati</taxon>
        <taxon>Bacteroidota</taxon>
        <taxon>Cytophagia</taxon>
        <taxon>Cytophagales</taxon>
        <taxon>Rhodocytophagaceae</taxon>
        <taxon>Xanthocytophaga</taxon>
    </lineage>
</organism>
<proteinExistence type="predicted"/>
<dbReference type="AlphaFoldDB" id="A0AAE3QZY5"/>
<dbReference type="Proteomes" id="UP001232063">
    <property type="component" value="Unassembled WGS sequence"/>
</dbReference>
<accession>A0AAE3QZY5</accession>
<name>A0AAE3QZY5_9BACT</name>
<sequence length="54" mass="6225">MYIRLSLRKRNAICSYLQKKNTGMEGFVSVHPQQTTVNMVACSLPVNLCLYFQE</sequence>